<dbReference type="OrthoDB" id="1401519at2"/>
<dbReference type="Proteomes" id="UP000219048">
    <property type="component" value="Unassembled WGS sequence"/>
</dbReference>
<reference evidence="2" key="1">
    <citation type="submission" date="2017-09" db="EMBL/GenBank/DDBJ databases">
        <authorList>
            <person name="Varghese N."/>
            <person name="Submissions S."/>
        </authorList>
    </citation>
    <scope>NUCLEOTIDE SEQUENCE [LARGE SCALE GENOMIC DNA]</scope>
    <source>
        <strain evidence="2">DSM 25885</strain>
    </source>
</reference>
<keyword evidence="2" id="KW-1185">Reference proteome</keyword>
<name>A0A285MYX8_9FLAO</name>
<sequence>MISVFKMSVRYKEVFVSIFLMGCTLTLKGQTSAASPTKTQLIANAKLGDVEALEYLLRDHKIGDFDTTEDKAFMSNMLLLKLRSHYVIYGQYFDLLNGEWGGQNPGRVEKVREVALCKKKFDLLAAIPYNFTSYASPVLVDYLVLEQEYAKKMQGLRKTAVEALPNTIAGYVSTPDWIDLNRTESDEEYQRASKNNEIVQEKRLSVLGHFSNLVGNALVAQELNAYYDTAQQQFLADLKKKFPAQLAKVYTQEYQRHCNKLYATKQYDTWFEKEYLSISDPYFSSYRFAEYFDNNRPMDGYRLWIDSEYKDRGNMMSQIIYSGRLYALKLALKRGVSPDVLNSKGQSARQVLQRQGYGYIQTQMKKLVAEYDKDPEAFVMEMPERTVYQTFEKKEGAPNFDDPNIPVVGYKIVKLTDGPSVTKDSVTHIRANGRVFLGTFAGNATVFGIDGLENYSVDRRFKHGALLYRIGNDDSWKPLGSGLSLIPQKSGTLQFTVNDRDLKNNSRGFNVEVLGRKRDKGPVLLKDRPEHLRSEKEVLKDAKKRADYLRSLSKKYNYKPPEAPKTESHKTSDKAWNIFSDGFVTEVKIKKGQDVHMKCQGSLSLGEKEGRTASHGIPGHETQRVLKDVRLGALCVRIKPDGKWRTFSDRNSLYFISEATGVLEFIINDKNGADNEGYYSVYVKSINRFTHVD</sequence>
<dbReference type="EMBL" id="OBEH01000007">
    <property type="protein sequence ID" value="SNZ01883.1"/>
    <property type="molecule type" value="Genomic_DNA"/>
</dbReference>
<evidence type="ECO:0000313" key="1">
    <source>
        <dbReference type="EMBL" id="SNZ01883.1"/>
    </source>
</evidence>
<dbReference type="AlphaFoldDB" id="A0A285MYX8"/>
<organism evidence="1 2">
    <name type="scientific">Flagellimonas pacifica</name>
    <dbReference type="NCBI Taxonomy" id="1247520"/>
    <lineage>
        <taxon>Bacteria</taxon>
        <taxon>Pseudomonadati</taxon>
        <taxon>Bacteroidota</taxon>
        <taxon>Flavobacteriia</taxon>
        <taxon>Flavobacteriales</taxon>
        <taxon>Flavobacteriaceae</taxon>
        <taxon>Flagellimonas</taxon>
    </lineage>
</organism>
<evidence type="ECO:0000313" key="2">
    <source>
        <dbReference type="Proteomes" id="UP000219048"/>
    </source>
</evidence>
<proteinExistence type="predicted"/>
<dbReference type="Gene3D" id="2.60.120.430">
    <property type="entry name" value="Galactose-binding lectin"/>
    <property type="match status" value="2"/>
</dbReference>
<accession>A0A285MYX8</accession>
<gene>
    <name evidence="1" type="ORF">SAMN06265377_3734</name>
</gene>
<dbReference type="RefSeq" id="WP_097047317.1">
    <property type="nucleotide sequence ID" value="NZ_OBEH01000007.1"/>
</dbReference>
<protein>
    <submittedName>
        <fullName evidence="1">Uncharacterized protein</fullName>
    </submittedName>
</protein>